<evidence type="ECO:0000313" key="3">
    <source>
        <dbReference type="Proteomes" id="UP001432027"/>
    </source>
</evidence>
<accession>A0AAV5SDA4</accession>
<feature type="region of interest" description="Disordered" evidence="1">
    <location>
        <begin position="328"/>
        <end position="357"/>
    </location>
</feature>
<evidence type="ECO:0000256" key="1">
    <source>
        <dbReference type="SAM" id="MobiDB-lite"/>
    </source>
</evidence>
<sequence length="357" mass="40675">LAPLTTIAVKWRKEMTQGYGEMKLKTEDIGSQKVLTSWMQQLREALRAPILEKPNQNTKMECVCLATEFLPEMLRWTLSGQEGESLRLHWPERPIKMIIEVESIVMPDGEKQKKNGGVEEIAELRRKHKKELNETWLSFKTAFALKNREMAEVSTMIRSIFVKLLGKGYVRSALSIIADITKRAPLRDIPSDIYQIGLTCFVELVECLMKLNANPSTTLKGPFTTIASKWRKDIAGNGEMRKLKNDNLGYQKEIYNWIRQLGTALLAPLLEEPVLSMKMNCVFLAAEYLHELLRWAATADEPIRLYAPNKPIKMKIEDDAIVVREEVPRGRNSSVVSTRSTLTAKEDGKKQTKKGDV</sequence>
<protein>
    <submittedName>
        <fullName evidence="2">Uncharacterized protein</fullName>
    </submittedName>
</protein>
<comment type="caution">
    <text evidence="2">The sequence shown here is derived from an EMBL/GenBank/DDBJ whole genome shotgun (WGS) entry which is preliminary data.</text>
</comment>
<feature type="compositionally biased region" description="Polar residues" evidence="1">
    <location>
        <begin position="331"/>
        <end position="343"/>
    </location>
</feature>
<gene>
    <name evidence="2" type="ORF">PENTCL1PPCAC_1524</name>
</gene>
<feature type="non-terminal residue" evidence="2">
    <location>
        <position position="1"/>
    </location>
</feature>
<dbReference type="EMBL" id="BTSX01000001">
    <property type="protein sequence ID" value="GMS79349.1"/>
    <property type="molecule type" value="Genomic_DNA"/>
</dbReference>
<feature type="compositionally biased region" description="Basic and acidic residues" evidence="1">
    <location>
        <begin position="344"/>
        <end position="357"/>
    </location>
</feature>
<evidence type="ECO:0000313" key="2">
    <source>
        <dbReference type="EMBL" id="GMS79349.1"/>
    </source>
</evidence>
<organism evidence="2 3">
    <name type="scientific">Pristionchus entomophagus</name>
    <dbReference type="NCBI Taxonomy" id="358040"/>
    <lineage>
        <taxon>Eukaryota</taxon>
        <taxon>Metazoa</taxon>
        <taxon>Ecdysozoa</taxon>
        <taxon>Nematoda</taxon>
        <taxon>Chromadorea</taxon>
        <taxon>Rhabditida</taxon>
        <taxon>Rhabditina</taxon>
        <taxon>Diplogasteromorpha</taxon>
        <taxon>Diplogasteroidea</taxon>
        <taxon>Neodiplogasteridae</taxon>
        <taxon>Pristionchus</taxon>
    </lineage>
</organism>
<dbReference type="Proteomes" id="UP001432027">
    <property type="component" value="Unassembled WGS sequence"/>
</dbReference>
<keyword evidence="3" id="KW-1185">Reference proteome</keyword>
<reference evidence="2" key="1">
    <citation type="submission" date="2023-10" db="EMBL/GenBank/DDBJ databases">
        <title>Genome assembly of Pristionchus species.</title>
        <authorList>
            <person name="Yoshida K."/>
            <person name="Sommer R.J."/>
        </authorList>
    </citation>
    <scope>NUCLEOTIDE SEQUENCE</scope>
    <source>
        <strain evidence="2">RS0144</strain>
    </source>
</reference>
<name>A0AAV5SDA4_9BILA</name>
<proteinExistence type="predicted"/>
<dbReference type="AlphaFoldDB" id="A0AAV5SDA4"/>